<proteinExistence type="predicted"/>
<keyword evidence="6" id="KW-1185">Reference proteome</keyword>
<keyword evidence="3" id="KW-1133">Transmembrane helix</keyword>
<reference evidence="5 6" key="1">
    <citation type="journal article" date="2014" name="Genome Biol.">
        <title>Transcriptome and methylome profiling reveals relics of genome dominance in the mesopolyploid Brassica oleracea.</title>
        <authorList>
            <person name="Parkin I.A."/>
            <person name="Koh C."/>
            <person name="Tang H."/>
            <person name="Robinson S.J."/>
            <person name="Kagale S."/>
            <person name="Clarke W.E."/>
            <person name="Town C.D."/>
            <person name="Nixon J."/>
            <person name="Krishnakumar V."/>
            <person name="Bidwell S.L."/>
            <person name="Denoeud F."/>
            <person name="Belcram H."/>
            <person name="Links M.G."/>
            <person name="Just J."/>
            <person name="Clarke C."/>
            <person name="Bender T."/>
            <person name="Huebert T."/>
            <person name="Mason A.S."/>
            <person name="Pires J.C."/>
            <person name="Barker G."/>
            <person name="Moore J."/>
            <person name="Walley P.G."/>
            <person name="Manoli S."/>
            <person name="Batley J."/>
            <person name="Edwards D."/>
            <person name="Nelson M.N."/>
            <person name="Wang X."/>
            <person name="Paterson A.H."/>
            <person name="King G."/>
            <person name="Bancroft I."/>
            <person name="Chalhoub B."/>
            <person name="Sharpe A.G."/>
        </authorList>
    </citation>
    <scope>NUCLEOTIDE SEQUENCE</scope>
    <source>
        <strain evidence="5 6">cv. TO1000</strain>
    </source>
</reference>
<dbReference type="Proteomes" id="UP000032141">
    <property type="component" value="Chromosome C2"/>
</dbReference>
<dbReference type="eggNOG" id="KOG0223">
    <property type="taxonomic scope" value="Eukaryota"/>
</dbReference>
<evidence type="ECO:0000256" key="1">
    <source>
        <dbReference type="ARBA" id="ARBA00004141"/>
    </source>
</evidence>
<evidence type="ECO:0000313" key="6">
    <source>
        <dbReference type="Proteomes" id="UP000032141"/>
    </source>
</evidence>
<dbReference type="SUPFAM" id="SSF81338">
    <property type="entry name" value="Aquaporin-like"/>
    <property type="match status" value="1"/>
</dbReference>
<dbReference type="Gramene" id="Bo2g001120.1">
    <property type="protein sequence ID" value="Bo2g001120.1"/>
    <property type="gene ID" value="Bo2g001120"/>
</dbReference>
<dbReference type="GO" id="GO:0015267">
    <property type="term" value="F:channel activity"/>
    <property type="evidence" value="ECO:0007669"/>
    <property type="project" value="InterPro"/>
</dbReference>
<evidence type="ECO:0000256" key="2">
    <source>
        <dbReference type="ARBA" id="ARBA00022692"/>
    </source>
</evidence>
<dbReference type="STRING" id="109376.A0A0D3AHC4"/>
<dbReference type="Gene3D" id="1.20.1080.10">
    <property type="entry name" value="Glycerol uptake facilitator protein"/>
    <property type="match status" value="2"/>
</dbReference>
<comment type="subcellular location">
    <subcellularLocation>
        <location evidence="1">Membrane</location>
        <topology evidence="1">Multi-pass membrane protein</topology>
    </subcellularLocation>
</comment>
<evidence type="ECO:0000256" key="3">
    <source>
        <dbReference type="ARBA" id="ARBA00022989"/>
    </source>
</evidence>
<dbReference type="PANTHER" id="PTHR45687">
    <property type="entry name" value="AQUAPORIN OR AQUAGLYCEROPORIN RELATED"/>
    <property type="match status" value="1"/>
</dbReference>
<name>A0A0D3AHC4_BRAOL</name>
<evidence type="ECO:0008006" key="7">
    <source>
        <dbReference type="Google" id="ProtNLM"/>
    </source>
</evidence>
<dbReference type="HOGENOM" id="CLU_1847840_0_0_1"/>
<organism evidence="5 6">
    <name type="scientific">Brassica oleracea var. oleracea</name>
    <dbReference type="NCBI Taxonomy" id="109376"/>
    <lineage>
        <taxon>Eukaryota</taxon>
        <taxon>Viridiplantae</taxon>
        <taxon>Streptophyta</taxon>
        <taxon>Embryophyta</taxon>
        <taxon>Tracheophyta</taxon>
        <taxon>Spermatophyta</taxon>
        <taxon>Magnoliopsida</taxon>
        <taxon>eudicotyledons</taxon>
        <taxon>Gunneridae</taxon>
        <taxon>Pentapetalae</taxon>
        <taxon>rosids</taxon>
        <taxon>malvids</taxon>
        <taxon>Brassicales</taxon>
        <taxon>Brassicaceae</taxon>
        <taxon>Brassiceae</taxon>
        <taxon>Brassica</taxon>
    </lineage>
</organism>
<dbReference type="GO" id="GO:0016020">
    <property type="term" value="C:membrane"/>
    <property type="evidence" value="ECO:0007669"/>
    <property type="project" value="UniProtKB-SubCell"/>
</dbReference>
<keyword evidence="4" id="KW-0472">Membrane</keyword>
<dbReference type="OMA" id="YSEPGCA"/>
<keyword evidence="2" id="KW-0812">Transmembrane</keyword>
<evidence type="ECO:0000256" key="4">
    <source>
        <dbReference type="ARBA" id="ARBA00023136"/>
    </source>
</evidence>
<dbReference type="InterPro" id="IPR034294">
    <property type="entry name" value="Aquaporin_transptr"/>
</dbReference>
<dbReference type="InterPro" id="IPR000425">
    <property type="entry name" value="MIP"/>
</dbReference>
<dbReference type="Pfam" id="PF00230">
    <property type="entry name" value="MIP"/>
    <property type="match status" value="1"/>
</dbReference>
<dbReference type="InterPro" id="IPR023271">
    <property type="entry name" value="Aquaporin-like"/>
</dbReference>
<accession>A0A0D3AHC4</accession>
<evidence type="ECO:0000313" key="5">
    <source>
        <dbReference type="EnsemblPlants" id="Bo2g001120.1"/>
    </source>
</evidence>
<dbReference type="EnsemblPlants" id="Bo2g001120.1">
    <property type="protein sequence ID" value="Bo2g001120.1"/>
    <property type="gene ID" value="Bo2g001120"/>
</dbReference>
<sequence>MVAQCLGAICGVGFVKAFQSSYYVRYGGGANSLADGYSTGTSLAVEIIAPSSRPQTLNEVQETPTFQRVIKNIVYRKLICVGSTSHWISVFMGHLATIPITGTGINPARSFGAAVIFNESKPWDDHV</sequence>
<reference evidence="5" key="2">
    <citation type="submission" date="2015-03" db="UniProtKB">
        <authorList>
            <consortium name="EnsemblPlants"/>
        </authorList>
    </citation>
    <scope>IDENTIFICATION</scope>
</reference>
<dbReference type="AlphaFoldDB" id="A0A0D3AHC4"/>
<protein>
    <recommendedName>
        <fullName evidence="7">Aquaporin</fullName>
    </recommendedName>
</protein>